<protein>
    <recommendedName>
        <fullName evidence="10">Sm domain-containing protein</fullName>
    </recommendedName>
</protein>
<comment type="similarity">
    <text evidence="2">Belongs to the snRNP Sm proteins family.</text>
</comment>
<dbReference type="InterPro" id="IPR001163">
    <property type="entry name" value="Sm_dom_euk/arc"/>
</dbReference>
<evidence type="ECO:0000256" key="7">
    <source>
        <dbReference type="ARBA" id="ARBA00023242"/>
    </source>
</evidence>
<gene>
    <name evidence="11" type="ORF">H696_05932</name>
</gene>
<feature type="compositionally biased region" description="Low complexity" evidence="9">
    <location>
        <begin position="13"/>
        <end position="23"/>
    </location>
</feature>
<dbReference type="PANTHER" id="PTHR10553">
    <property type="entry name" value="SMALL NUCLEAR RIBONUCLEOPROTEIN"/>
    <property type="match status" value="1"/>
</dbReference>
<dbReference type="GO" id="GO:0097526">
    <property type="term" value="C:spliceosomal tri-snRNP complex"/>
    <property type="evidence" value="ECO:0007669"/>
    <property type="project" value="TreeGrafter"/>
</dbReference>
<dbReference type="GO" id="GO:0005688">
    <property type="term" value="C:U6 snRNP"/>
    <property type="evidence" value="ECO:0007669"/>
    <property type="project" value="TreeGrafter"/>
</dbReference>
<evidence type="ECO:0000256" key="6">
    <source>
        <dbReference type="ARBA" id="ARBA00023187"/>
    </source>
</evidence>
<dbReference type="SMART" id="SM00651">
    <property type="entry name" value="Sm"/>
    <property type="match status" value="1"/>
</dbReference>
<dbReference type="RefSeq" id="XP_009497983.1">
    <property type="nucleotide sequence ID" value="XM_009499708.1"/>
</dbReference>
<dbReference type="InterPro" id="IPR010920">
    <property type="entry name" value="LSM_dom_sf"/>
</dbReference>
<evidence type="ECO:0000256" key="3">
    <source>
        <dbReference type="ARBA" id="ARBA00022664"/>
    </source>
</evidence>
<dbReference type="eggNOG" id="KOG1781">
    <property type="taxonomic scope" value="Eukaryota"/>
</dbReference>
<dbReference type="InterPro" id="IPR017132">
    <property type="entry name" value="Lsm7"/>
</dbReference>
<comment type="subcellular location">
    <subcellularLocation>
        <location evidence="1">Nucleus</location>
    </subcellularLocation>
</comment>
<dbReference type="OrthoDB" id="2146at2759"/>
<evidence type="ECO:0000256" key="1">
    <source>
        <dbReference type="ARBA" id="ARBA00004123"/>
    </source>
</evidence>
<evidence type="ECO:0000313" key="11">
    <source>
        <dbReference type="EMBL" id="KCV67645.1"/>
    </source>
</evidence>
<dbReference type="AlphaFoldDB" id="A0A058Z067"/>
<dbReference type="GO" id="GO:0071013">
    <property type="term" value="C:catalytic step 2 spliceosome"/>
    <property type="evidence" value="ECO:0007669"/>
    <property type="project" value="TreeGrafter"/>
</dbReference>
<dbReference type="Pfam" id="PF01423">
    <property type="entry name" value="LSM"/>
    <property type="match status" value="1"/>
</dbReference>
<dbReference type="STRING" id="691883.A0A058Z067"/>
<dbReference type="OMA" id="TQHDDAK"/>
<proteinExistence type="inferred from homology"/>
<accession>A0A058Z067</accession>
<feature type="domain" description="Sm" evidence="10">
    <location>
        <begin position="57"/>
        <end position="149"/>
    </location>
</feature>
<keyword evidence="6" id="KW-0508">mRNA splicing</keyword>
<dbReference type="Proteomes" id="UP000030693">
    <property type="component" value="Unassembled WGS sequence"/>
</dbReference>
<keyword evidence="12" id="KW-1185">Reference proteome</keyword>
<reference evidence="11" key="1">
    <citation type="submission" date="2013-04" db="EMBL/GenBank/DDBJ databases">
        <title>The Genome Sequence of Fonticula alba ATCC 38817.</title>
        <authorList>
            <consortium name="The Broad Institute Genomics Platform"/>
            <person name="Russ C."/>
            <person name="Cuomo C."/>
            <person name="Burger G."/>
            <person name="Gray M.W."/>
            <person name="Holland P.W.H."/>
            <person name="King N."/>
            <person name="Lang F.B.F."/>
            <person name="Roger A.J."/>
            <person name="Ruiz-Trillo I."/>
            <person name="Brown M."/>
            <person name="Walker B."/>
            <person name="Young S."/>
            <person name="Zeng Q."/>
            <person name="Gargeya S."/>
            <person name="Fitzgerald M."/>
            <person name="Haas B."/>
            <person name="Abouelleil A."/>
            <person name="Allen A.W."/>
            <person name="Alvarado L."/>
            <person name="Arachchi H.M."/>
            <person name="Berlin A.M."/>
            <person name="Chapman S.B."/>
            <person name="Gainer-Dewar J."/>
            <person name="Goldberg J."/>
            <person name="Griggs A."/>
            <person name="Gujja S."/>
            <person name="Hansen M."/>
            <person name="Howarth C."/>
            <person name="Imamovic A."/>
            <person name="Ireland A."/>
            <person name="Larimer J."/>
            <person name="McCowan C."/>
            <person name="Murphy C."/>
            <person name="Pearson M."/>
            <person name="Poon T.W."/>
            <person name="Priest M."/>
            <person name="Roberts A."/>
            <person name="Saif S."/>
            <person name="Shea T."/>
            <person name="Sisk P."/>
            <person name="Sykes S."/>
            <person name="Wortman J."/>
            <person name="Nusbaum C."/>
            <person name="Birren B."/>
        </authorList>
    </citation>
    <scope>NUCLEOTIDE SEQUENCE [LARGE SCALE GENOMIC DNA]</scope>
    <source>
        <strain evidence="11">ATCC 38817</strain>
    </source>
</reference>
<dbReference type="PANTHER" id="PTHR10553:SF5">
    <property type="entry name" value="U6 SNRNA-ASSOCIATED SM-LIKE PROTEIN LSM7"/>
    <property type="match status" value="1"/>
</dbReference>
<dbReference type="EMBL" id="KB932215">
    <property type="protein sequence ID" value="KCV67645.1"/>
    <property type="molecule type" value="Genomic_DNA"/>
</dbReference>
<dbReference type="InterPro" id="IPR047575">
    <property type="entry name" value="Sm"/>
</dbReference>
<evidence type="ECO:0000256" key="2">
    <source>
        <dbReference type="ARBA" id="ARBA00006850"/>
    </source>
</evidence>
<dbReference type="GO" id="GO:1990726">
    <property type="term" value="C:Lsm1-7-Pat1 complex"/>
    <property type="evidence" value="ECO:0007669"/>
    <property type="project" value="TreeGrafter"/>
</dbReference>
<feature type="region of interest" description="Disordered" evidence="9">
    <location>
        <begin position="1"/>
        <end position="52"/>
    </location>
</feature>
<name>A0A058Z067_FONAL</name>
<dbReference type="GeneID" id="20530657"/>
<keyword evidence="7" id="KW-0539">Nucleus</keyword>
<sequence length="185" mass="19376">MSGGPPRNQNQPARRGASANSGVSRGGRGGGRPAGGRTQHDDAKAANAAKGLRARRDPALDLATMLGKKIRVSFVGGREVVGVLRSYDPLMNLVLDETVEYLRNPSDSTQLLVDILDPESMATIATTRPLGLVVVRTSAIVSVSPDMLEAIDNPFESYEEIDEETAMAAIGAASGSPSADAMVDE</sequence>
<dbReference type="GO" id="GO:0071004">
    <property type="term" value="C:U2-type prespliceosome"/>
    <property type="evidence" value="ECO:0007669"/>
    <property type="project" value="TreeGrafter"/>
</dbReference>
<dbReference type="Gene3D" id="2.30.30.100">
    <property type="match status" value="1"/>
</dbReference>
<evidence type="ECO:0000256" key="4">
    <source>
        <dbReference type="ARBA" id="ARBA00022728"/>
    </source>
</evidence>
<keyword evidence="5" id="KW-0694">RNA-binding</keyword>
<evidence type="ECO:0000256" key="8">
    <source>
        <dbReference type="ARBA" id="ARBA00023274"/>
    </source>
</evidence>
<dbReference type="PROSITE" id="PS52002">
    <property type="entry name" value="SM"/>
    <property type="match status" value="1"/>
</dbReference>
<evidence type="ECO:0000256" key="5">
    <source>
        <dbReference type="ARBA" id="ARBA00022884"/>
    </source>
</evidence>
<keyword evidence="8" id="KW-0687">Ribonucleoprotein</keyword>
<dbReference type="InterPro" id="IPR044641">
    <property type="entry name" value="Lsm7/SmG-like"/>
</dbReference>
<evidence type="ECO:0000313" key="12">
    <source>
        <dbReference type="Proteomes" id="UP000030693"/>
    </source>
</evidence>
<evidence type="ECO:0000259" key="10">
    <source>
        <dbReference type="PROSITE" id="PS52002"/>
    </source>
</evidence>
<feature type="compositionally biased region" description="Gly residues" evidence="9">
    <location>
        <begin position="24"/>
        <end position="34"/>
    </location>
</feature>
<dbReference type="CDD" id="cd01729">
    <property type="entry name" value="LSm7"/>
    <property type="match status" value="1"/>
</dbReference>
<dbReference type="SUPFAM" id="SSF50182">
    <property type="entry name" value="Sm-like ribonucleoproteins"/>
    <property type="match status" value="1"/>
</dbReference>
<dbReference type="GO" id="GO:0000398">
    <property type="term" value="P:mRNA splicing, via spliceosome"/>
    <property type="evidence" value="ECO:0007669"/>
    <property type="project" value="InterPro"/>
</dbReference>
<dbReference type="GO" id="GO:0000956">
    <property type="term" value="P:nuclear-transcribed mRNA catabolic process"/>
    <property type="evidence" value="ECO:0007669"/>
    <property type="project" value="InterPro"/>
</dbReference>
<keyword evidence="3" id="KW-0507">mRNA processing</keyword>
<keyword evidence="4" id="KW-0747">Spliceosome</keyword>
<organism evidence="11">
    <name type="scientific">Fonticula alba</name>
    <name type="common">Slime mold</name>
    <dbReference type="NCBI Taxonomy" id="691883"/>
    <lineage>
        <taxon>Eukaryota</taxon>
        <taxon>Rotosphaerida</taxon>
        <taxon>Fonticulaceae</taxon>
        <taxon>Fonticula</taxon>
    </lineage>
</organism>
<dbReference type="GO" id="GO:0003723">
    <property type="term" value="F:RNA binding"/>
    <property type="evidence" value="ECO:0007669"/>
    <property type="project" value="UniProtKB-KW"/>
</dbReference>
<evidence type="ECO:0000256" key="9">
    <source>
        <dbReference type="SAM" id="MobiDB-lite"/>
    </source>
</evidence>